<dbReference type="Pfam" id="PF00046">
    <property type="entry name" value="Homeodomain"/>
    <property type="match status" value="1"/>
</dbReference>
<keyword evidence="2 5" id="KW-0238">DNA-binding</keyword>
<dbReference type="OMA" id="HKGNTIA"/>
<dbReference type="SUPFAM" id="SSF46689">
    <property type="entry name" value="Homeodomain-like"/>
    <property type="match status" value="1"/>
</dbReference>
<accession>A0A1X2HU41</accession>
<keyword evidence="4 5" id="KW-0539">Nucleus</keyword>
<dbReference type="InterPro" id="IPR051000">
    <property type="entry name" value="Homeobox_DNA-bind_prot"/>
</dbReference>
<evidence type="ECO:0000259" key="8">
    <source>
        <dbReference type="PROSITE" id="PS50071"/>
    </source>
</evidence>
<dbReference type="Proteomes" id="UP000242180">
    <property type="component" value="Unassembled WGS sequence"/>
</dbReference>
<dbReference type="CDD" id="cd00086">
    <property type="entry name" value="homeodomain"/>
    <property type="match status" value="1"/>
</dbReference>
<dbReference type="STRING" id="13706.A0A1X2HU41"/>
<dbReference type="InParanoid" id="A0A1X2HU41"/>
<dbReference type="GO" id="GO:0006357">
    <property type="term" value="P:regulation of transcription by RNA polymerase II"/>
    <property type="evidence" value="ECO:0007669"/>
    <property type="project" value="TreeGrafter"/>
</dbReference>
<protein>
    <submittedName>
        <fullName evidence="9">Homeobox domain-domain-containing protein</fullName>
    </submittedName>
</protein>
<dbReference type="SMART" id="SM00389">
    <property type="entry name" value="HOX"/>
    <property type="match status" value="1"/>
</dbReference>
<evidence type="ECO:0000313" key="9">
    <source>
        <dbReference type="EMBL" id="ORZ03112.1"/>
    </source>
</evidence>
<proteinExistence type="predicted"/>
<dbReference type="OrthoDB" id="6159439at2759"/>
<dbReference type="AlphaFoldDB" id="A0A1X2HU41"/>
<gene>
    <name evidence="9" type="ORF">BCR43DRAFT_431783</name>
</gene>
<dbReference type="PANTHER" id="PTHR24324">
    <property type="entry name" value="HOMEOBOX PROTEIN HHEX"/>
    <property type="match status" value="1"/>
</dbReference>
<evidence type="ECO:0000256" key="1">
    <source>
        <dbReference type="ARBA" id="ARBA00004123"/>
    </source>
</evidence>
<dbReference type="GO" id="GO:0030154">
    <property type="term" value="P:cell differentiation"/>
    <property type="evidence" value="ECO:0007669"/>
    <property type="project" value="TreeGrafter"/>
</dbReference>
<dbReference type="PRINTS" id="PR00031">
    <property type="entry name" value="HTHREPRESSR"/>
</dbReference>
<dbReference type="InterPro" id="IPR001356">
    <property type="entry name" value="HD"/>
</dbReference>
<dbReference type="Gene3D" id="1.10.10.60">
    <property type="entry name" value="Homeodomain-like"/>
    <property type="match status" value="1"/>
</dbReference>
<keyword evidence="10" id="KW-1185">Reference proteome</keyword>
<dbReference type="GO" id="GO:0005634">
    <property type="term" value="C:nucleus"/>
    <property type="evidence" value="ECO:0007669"/>
    <property type="project" value="UniProtKB-SubCell"/>
</dbReference>
<organism evidence="9 10">
    <name type="scientific">Syncephalastrum racemosum</name>
    <name type="common">Filamentous fungus</name>
    <dbReference type="NCBI Taxonomy" id="13706"/>
    <lineage>
        <taxon>Eukaryota</taxon>
        <taxon>Fungi</taxon>
        <taxon>Fungi incertae sedis</taxon>
        <taxon>Mucoromycota</taxon>
        <taxon>Mucoromycotina</taxon>
        <taxon>Mucoromycetes</taxon>
        <taxon>Mucorales</taxon>
        <taxon>Syncephalastraceae</taxon>
        <taxon>Syncephalastrum</taxon>
    </lineage>
</organism>
<keyword evidence="3 5" id="KW-0371">Homeobox</keyword>
<evidence type="ECO:0000256" key="2">
    <source>
        <dbReference type="ARBA" id="ARBA00023125"/>
    </source>
</evidence>
<feature type="domain" description="Homeobox" evidence="8">
    <location>
        <begin position="41"/>
        <end position="98"/>
    </location>
</feature>
<evidence type="ECO:0000256" key="6">
    <source>
        <dbReference type="RuleBase" id="RU000682"/>
    </source>
</evidence>
<feature type="non-terminal residue" evidence="9">
    <location>
        <position position="98"/>
    </location>
</feature>
<reference evidence="9 10" key="1">
    <citation type="submission" date="2016-07" db="EMBL/GenBank/DDBJ databases">
        <title>Pervasive Adenine N6-methylation of Active Genes in Fungi.</title>
        <authorList>
            <consortium name="DOE Joint Genome Institute"/>
            <person name="Mondo S.J."/>
            <person name="Dannebaum R.O."/>
            <person name="Kuo R.C."/>
            <person name="Labutti K."/>
            <person name="Haridas S."/>
            <person name="Kuo A."/>
            <person name="Salamov A."/>
            <person name="Ahrendt S.R."/>
            <person name="Lipzen A."/>
            <person name="Sullivan W."/>
            <person name="Andreopoulos W.B."/>
            <person name="Clum A."/>
            <person name="Lindquist E."/>
            <person name="Daum C."/>
            <person name="Ramamoorthy G.K."/>
            <person name="Gryganskyi A."/>
            <person name="Culley D."/>
            <person name="Magnuson J.K."/>
            <person name="James T.Y."/>
            <person name="O'Malley M.A."/>
            <person name="Stajich J.E."/>
            <person name="Spatafora J.W."/>
            <person name="Visel A."/>
            <person name="Grigoriev I.V."/>
        </authorList>
    </citation>
    <scope>NUCLEOTIDE SEQUENCE [LARGE SCALE GENOMIC DNA]</scope>
    <source>
        <strain evidence="9 10">NRRL 2496</strain>
    </source>
</reference>
<dbReference type="InterPro" id="IPR009057">
    <property type="entry name" value="Homeodomain-like_sf"/>
</dbReference>
<dbReference type="PROSITE" id="PS50071">
    <property type="entry name" value="HOMEOBOX_2"/>
    <property type="match status" value="1"/>
</dbReference>
<dbReference type="GO" id="GO:0000978">
    <property type="term" value="F:RNA polymerase II cis-regulatory region sequence-specific DNA binding"/>
    <property type="evidence" value="ECO:0007669"/>
    <property type="project" value="TreeGrafter"/>
</dbReference>
<evidence type="ECO:0000256" key="5">
    <source>
        <dbReference type="PROSITE-ProRule" id="PRU00108"/>
    </source>
</evidence>
<dbReference type="InterPro" id="IPR000047">
    <property type="entry name" value="HTH_motif"/>
</dbReference>
<evidence type="ECO:0000313" key="10">
    <source>
        <dbReference type="Proteomes" id="UP000242180"/>
    </source>
</evidence>
<evidence type="ECO:0000256" key="3">
    <source>
        <dbReference type="ARBA" id="ARBA00023155"/>
    </source>
</evidence>
<dbReference type="EMBL" id="MCGN01000001">
    <property type="protein sequence ID" value="ORZ03112.1"/>
    <property type="molecule type" value="Genomic_DNA"/>
</dbReference>
<feature type="region of interest" description="Disordered" evidence="7">
    <location>
        <begin position="1"/>
        <end position="48"/>
    </location>
</feature>
<dbReference type="PANTHER" id="PTHR24324:SF5">
    <property type="entry name" value="HEMATOPOIETICALLY-EXPRESSED HOMEOBOX PROTEIN HHEX"/>
    <property type="match status" value="1"/>
</dbReference>
<evidence type="ECO:0000256" key="4">
    <source>
        <dbReference type="ARBA" id="ARBA00023242"/>
    </source>
</evidence>
<evidence type="ECO:0000256" key="7">
    <source>
        <dbReference type="SAM" id="MobiDB-lite"/>
    </source>
</evidence>
<sequence>MSSSVASSPGAARILSVPAPPTPNSADEQQHPPTAAHKGNTIAKAKRKRITPQQFERLMEVFDQTDTPSTEIREKLADELGMTKREVQVWFQNRRAKM</sequence>
<comment type="caution">
    <text evidence="9">The sequence shown here is derived from an EMBL/GenBank/DDBJ whole genome shotgun (WGS) entry which is preliminary data.</text>
</comment>
<comment type="subcellular location">
    <subcellularLocation>
        <location evidence="1 5 6">Nucleus</location>
    </subcellularLocation>
</comment>
<name>A0A1X2HU41_SYNRA</name>